<keyword evidence="2" id="KW-0472">Membrane</keyword>
<keyword evidence="2" id="KW-0812">Transmembrane</keyword>
<keyword evidence="4" id="KW-0378">Hydrolase</keyword>
<dbReference type="GO" id="GO:0004519">
    <property type="term" value="F:endonuclease activity"/>
    <property type="evidence" value="ECO:0007669"/>
    <property type="project" value="UniProtKB-KW"/>
</dbReference>
<keyword evidence="5" id="KW-1185">Reference proteome</keyword>
<evidence type="ECO:0000256" key="2">
    <source>
        <dbReference type="SAM" id="Phobius"/>
    </source>
</evidence>
<gene>
    <name evidence="4" type="ORF">GCM10010123_10570</name>
</gene>
<dbReference type="EMBL" id="BMQB01000002">
    <property type="protein sequence ID" value="GGJ82789.1"/>
    <property type="molecule type" value="Genomic_DNA"/>
</dbReference>
<feature type="compositionally biased region" description="Gly residues" evidence="1">
    <location>
        <begin position="11"/>
        <end position="29"/>
    </location>
</feature>
<evidence type="ECO:0000256" key="1">
    <source>
        <dbReference type="SAM" id="MobiDB-lite"/>
    </source>
</evidence>
<feature type="transmembrane region" description="Helical" evidence="2">
    <location>
        <begin position="75"/>
        <end position="95"/>
    </location>
</feature>
<dbReference type="Proteomes" id="UP000649739">
    <property type="component" value="Unassembled WGS sequence"/>
</dbReference>
<evidence type="ECO:0000313" key="4">
    <source>
        <dbReference type="EMBL" id="GGJ82789.1"/>
    </source>
</evidence>
<protein>
    <submittedName>
        <fullName evidence="4">Endonuclease</fullName>
    </submittedName>
</protein>
<comment type="caution">
    <text evidence="4">The sequence shown here is derived from an EMBL/GenBank/DDBJ whole genome shotgun (WGS) entry which is preliminary data.</text>
</comment>
<accession>A0A8J3FBD8</accession>
<feature type="transmembrane region" description="Helical" evidence="2">
    <location>
        <begin position="49"/>
        <end position="69"/>
    </location>
</feature>
<keyword evidence="4" id="KW-0540">Nuclease</keyword>
<feature type="compositionally biased region" description="Basic and acidic residues" evidence="1">
    <location>
        <begin position="1"/>
        <end position="10"/>
    </location>
</feature>
<reference evidence="4" key="1">
    <citation type="journal article" date="2014" name="Int. J. Syst. Evol. Microbiol.">
        <title>Complete genome sequence of Corynebacterium casei LMG S-19264T (=DSM 44701T), isolated from a smear-ripened cheese.</title>
        <authorList>
            <consortium name="US DOE Joint Genome Institute (JGI-PGF)"/>
            <person name="Walter F."/>
            <person name="Albersmeier A."/>
            <person name="Kalinowski J."/>
            <person name="Ruckert C."/>
        </authorList>
    </citation>
    <scope>NUCLEOTIDE SEQUENCE</scope>
    <source>
        <strain evidence="4">JCM 3090</strain>
    </source>
</reference>
<feature type="domain" description="Endonuclease/exonuclease/phosphatase" evidence="3">
    <location>
        <begin position="140"/>
        <end position="345"/>
    </location>
</feature>
<keyword evidence="4" id="KW-0255">Endonuclease</keyword>
<name>A0A8J3FBD8_9ACTN</name>
<feature type="region of interest" description="Disordered" evidence="1">
    <location>
        <begin position="1"/>
        <end position="31"/>
    </location>
</feature>
<feature type="transmembrane region" description="Helical" evidence="2">
    <location>
        <begin position="102"/>
        <end position="120"/>
    </location>
</feature>
<dbReference type="InterPro" id="IPR036691">
    <property type="entry name" value="Endo/exonu/phosph_ase_sf"/>
</dbReference>
<organism evidence="4 5">
    <name type="scientific">Pilimelia anulata</name>
    <dbReference type="NCBI Taxonomy" id="53371"/>
    <lineage>
        <taxon>Bacteria</taxon>
        <taxon>Bacillati</taxon>
        <taxon>Actinomycetota</taxon>
        <taxon>Actinomycetes</taxon>
        <taxon>Micromonosporales</taxon>
        <taxon>Micromonosporaceae</taxon>
        <taxon>Pilimelia</taxon>
    </lineage>
</organism>
<proteinExistence type="predicted"/>
<dbReference type="SUPFAM" id="SSF56219">
    <property type="entry name" value="DNase I-like"/>
    <property type="match status" value="1"/>
</dbReference>
<keyword evidence="2" id="KW-1133">Transmembrane helix</keyword>
<reference evidence="4" key="2">
    <citation type="submission" date="2020-09" db="EMBL/GenBank/DDBJ databases">
        <authorList>
            <person name="Sun Q."/>
            <person name="Ohkuma M."/>
        </authorList>
    </citation>
    <scope>NUCLEOTIDE SEQUENCE</scope>
    <source>
        <strain evidence="4">JCM 3090</strain>
    </source>
</reference>
<dbReference type="Gene3D" id="3.60.10.10">
    <property type="entry name" value="Endonuclease/exonuclease/phosphatase"/>
    <property type="match status" value="1"/>
</dbReference>
<evidence type="ECO:0000259" key="3">
    <source>
        <dbReference type="Pfam" id="PF03372"/>
    </source>
</evidence>
<evidence type="ECO:0000313" key="5">
    <source>
        <dbReference type="Proteomes" id="UP000649739"/>
    </source>
</evidence>
<dbReference type="InterPro" id="IPR005135">
    <property type="entry name" value="Endo/exonuclease/phosphatase"/>
</dbReference>
<sequence length="357" mass="37461">MTERAERAEKGTGGAAGSGPGAAGAGATPGGRRIRRVARRWQPWPMPRTLLAAAVALPFVGWAVLRGFGLERGPLVMLVAFTPYVAAAAALPVLVAALARRWWIAAAAAVAGLVLAGLVVPRTIVHQGPPRPGSPLLVVSANMLKGTASVDDLAALVRERGADVIAVQEYTAATEAAMSTRFAEFPHRVTNPEPSTTGSALYSRFPLRETGVRRNAGGFSQARAVLAAPGSPPVAVESVHPRAPSALDAIDRWTVDLRAQPRATPDGPLRLLIGDFNATLDHRLLRDLLDTGYRDVGAVAGDGLAGTWGPYDGDRIPPVTIDHVLADRRIGVRGYATRPLAGGDHRALWAHLTLPPA</sequence>
<dbReference type="AlphaFoldDB" id="A0A8J3FBD8"/>
<dbReference type="Pfam" id="PF03372">
    <property type="entry name" value="Exo_endo_phos"/>
    <property type="match status" value="1"/>
</dbReference>